<keyword evidence="5" id="KW-1185">Reference proteome</keyword>
<keyword evidence="1" id="KW-0862">Zinc</keyword>
<dbReference type="InterPro" id="IPR012296">
    <property type="entry name" value="Nuclease_put_TT1808"/>
</dbReference>
<reference evidence="4" key="1">
    <citation type="submission" date="2020-05" db="EMBL/GenBank/DDBJ databases">
        <title>Phylogenomic resolution of chytrid fungi.</title>
        <authorList>
            <person name="Stajich J.E."/>
            <person name="Amses K."/>
            <person name="Simmons R."/>
            <person name="Seto K."/>
            <person name="Myers J."/>
            <person name="Bonds A."/>
            <person name="Quandt C.A."/>
            <person name="Barry K."/>
            <person name="Liu P."/>
            <person name="Grigoriev I."/>
            <person name="Longcore J.E."/>
            <person name="James T.Y."/>
        </authorList>
    </citation>
    <scope>NUCLEOTIDE SEQUENCE</scope>
    <source>
        <strain evidence="4">PLAUS21</strain>
    </source>
</reference>
<dbReference type="InterPro" id="IPR013087">
    <property type="entry name" value="Znf_C2H2_type"/>
</dbReference>
<dbReference type="GO" id="GO:0008270">
    <property type="term" value="F:zinc ion binding"/>
    <property type="evidence" value="ECO:0007669"/>
    <property type="project" value="UniProtKB-KW"/>
</dbReference>
<sequence length="283" mass="32653">PAQESNLQPRQPSGDFQRLIKDLQTTEKLLSLENYSNITLEELNDYLRNHPIDNNHFGLLRHFYIDSEINRLVPARMVTYSKEKVAGQIAGLLYEWIKWNSEIGGRMTTSQGAFILGTMRDVRMPDVAYTARNVDRNLNQQQQWTYQGEPFSPTFVVEIDTLTGSASQRGNLDIKMKRDYFPNVKQTTNCRKNADTGEADVSEDTSWRNLYGDEVLPGFVVESLDLDLVLNQQPGSSSEDEMDAAYYCRKCNLEFKKDSEMAKHSEWHRSQAQKAKFLRNQQH</sequence>
<protein>
    <recommendedName>
        <fullName evidence="3">C2H2-type domain-containing protein</fullName>
    </recommendedName>
</protein>
<evidence type="ECO:0000313" key="4">
    <source>
        <dbReference type="EMBL" id="KAJ3250407.1"/>
    </source>
</evidence>
<proteinExistence type="predicted"/>
<organism evidence="4 5">
    <name type="scientific">Boothiomyces macroporosus</name>
    <dbReference type="NCBI Taxonomy" id="261099"/>
    <lineage>
        <taxon>Eukaryota</taxon>
        <taxon>Fungi</taxon>
        <taxon>Fungi incertae sedis</taxon>
        <taxon>Chytridiomycota</taxon>
        <taxon>Chytridiomycota incertae sedis</taxon>
        <taxon>Chytridiomycetes</taxon>
        <taxon>Rhizophydiales</taxon>
        <taxon>Terramycetaceae</taxon>
        <taxon>Boothiomyces</taxon>
    </lineage>
</organism>
<dbReference type="Gene3D" id="3.90.1570.10">
    <property type="entry name" value="tt1808, chain A"/>
    <property type="match status" value="1"/>
</dbReference>
<keyword evidence="1" id="KW-0863">Zinc-finger</keyword>
<feature type="domain" description="C2H2-type" evidence="3">
    <location>
        <begin position="246"/>
        <end position="273"/>
    </location>
</feature>
<dbReference type="PROSITE" id="PS50157">
    <property type="entry name" value="ZINC_FINGER_C2H2_2"/>
    <property type="match status" value="1"/>
</dbReference>
<evidence type="ECO:0000256" key="2">
    <source>
        <dbReference type="SAM" id="MobiDB-lite"/>
    </source>
</evidence>
<accession>A0AAD5Y289</accession>
<evidence type="ECO:0000313" key="5">
    <source>
        <dbReference type="Proteomes" id="UP001210925"/>
    </source>
</evidence>
<comment type="caution">
    <text evidence="4">The sequence shown here is derived from an EMBL/GenBank/DDBJ whole genome shotgun (WGS) entry which is preliminary data.</text>
</comment>
<keyword evidence="1" id="KW-0479">Metal-binding</keyword>
<dbReference type="CDD" id="cd06260">
    <property type="entry name" value="DUF820-like"/>
    <property type="match status" value="1"/>
</dbReference>
<gene>
    <name evidence="4" type="ORF">HK103_003546</name>
</gene>
<dbReference type="Proteomes" id="UP001210925">
    <property type="component" value="Unassembled WGS sequence"/>
</dbReference>
<feature type="non-terminal residue" evidence="4">
    <location>
        <position position="1"/>
    </location>
</feature>
<feature type="region of interest" description="Disordered" evidence="2">
    <location>
        <begin position="264"/>
        <end position="283"/>
    </location>
</feature>
<evidence type="ECO:0000256" key="1">
    <source>
        <dbReference type="PROSITE-ProRule" id="PRU00042"/>
    </source>
</evidence>
<dbReference type="AlphaFoldDB" id="A0AAD5Y289"/>
<name>A0AAD5Y289_9FUNG</name>
<dbReference type="PROSITE" id="PS00028">
    <property type="entry name" value="ZINC_FINGER_C2H2_1"/>
    <property type="match status" value="1"/>
</dbReference>
<dbReference type="InterPro" id="IPR008538">
    <property type="entry name" value="Uma2"/>
</dbReference>
<dbReference type="EMBL" id="JADGKB010000264">
    <property type="protein sequence ID" value="KAJ3250407.1"/>
    <property type="molecule type" value="Genomic_DNA"/>
</dbReference>
<evidence type="ECO:0000259" key="3">
    <source>
        <dbReference type="PROSITE" id="PS50157"/>
    </source>
</evidence>